<proteinExistence type="predicted"/>
<protein>
    <recommendedName>
        <fullName evidence="4">HNH endonuclease</fullName>
    </recommendedName>
</protein>
<dbReference type="RefSeq" id="WP_246077107.1">
    <property type="nucleotide sequence ID" value="NZ_VFPO01000001.1"/>
</dbReference>
<reference evidence="2 3" key="1">
    <citation type="submission" date="2019-06" db="EMBL/GenBank/DDBJ databases">
        <title>Sequencing the genomes of 1000 actinobacteria strains.</title>
        <authorList>
            <person name="Klenk H.-P."/>
        </authorList>
    </citation>
    <scope>NUCLEOTIDE SEQUENCE [LARGE SCALE GENOMIC DNA]</scope>
    <source>
        <strain evidence="2 3">DSM 45043</strain>
    </source>
</reference>
<dbReference type="InterPro" id="IPR003615">
    <property type="entry name" value="HNH_nuc"/>
</dbReference>
<feature type="compositionally biased region" description="Basic residues" evidence="1">
    <location>
        <begin position="198"/>
        <end position="211"/>
    </location>
</feature>
<evidence type="ECO:0008006" key="4">
    <source>
        <dbReference type="Google" id="ProtNLM"/>
    </source>
</evidence>
<evidence type="ECO:0000313" key="2">
    <source>
        <dbReference type="EMBL" id="TQM67617.1"/>
    </source>
</evidence>
<dbReference type="AlphaFoldDB" id="A0A543IAN9"/>
<feature type="region of interest" description="Disordered" evidence="1">
    <location>
        <begin position="198"/>
        <end position="230"/>
    </location>
</feature>
<accession>A0A543IAN9</accession>
<comment type="caution">
    <text evidence="2">The sequence shown here is derived from an EMBL/GenBank/DDBJ whole genome shotgun (WGS) entry which is preliminary data.</text>
</comment>
<dbReference type="Proteomes" id="UP000316706">
    <property type="component" value="Unassembled WGS sequence"/>
</dbReference>
<sequence>MHPFTWADLCKPREEQQQREEWTPHGPATAVYDYVAAVLLDIHAGARELEADLKYRVAGRAPEPRGGSDVNTRAALKSIVRLAEALDEEQVKAAARIVGRWATTARRLRDVDEAERWEPLPRRPGALPPPCDYCETYSLRWNRRSGEVRCCNPECLDADGRRGVRCIGVANEVDHVGANDDHRLDNLRAVCAPCHRTRTGRQGRAAQPKRKREPEPHPGMISGPRDRHTA</sequence>
<gene>
    <name evidence="2" type="ORF">FHX41_1235</name>
</gene>
<dbReference type="CDD" id="cd00085">
    <property type="entry name" value="HNHc"/>
    <property type="match status" value="1"/>
</dbReference>
<keyword evidence="3" id="KW-1185">Reference proteome</keyword>
<evidence type="ECO:0000256" key="1">
    <source>
        <dbReference type="SAM" id="MobiDB-lite"/>
    </source>
</evidence>
<dbReference type="EMBL" id="VFPO01000001">
    <property type="protein sequence ID" value="TQM67617.1"/>
    <property type="molecule type" value="Genomic_DNA"/>
</dbReference>
<evidence type="ECO:0000313" key="3">
    <source>
        <dbReference type="Proteomes" id="UP000316706"/>
    </source>
</evidence>
<name>A0A543IAN9_9ACTN</name>
<organism evidence="2 3">
    <name type="scientific">Actinomadura hallensis</name>
    <dbReference type="NCBI Taxonomy" id="337895"/>
    <lineage>
        <taxon>Bacteria</taxon>
        <taxon>Bacillati</taxon>
        <taxon>Actinomycetota</taxon>
        <taxon>Actinomycetes</taxon>
        <taxon>Streptosporangiales</taxon>
        <taxon>Thermomonosporaceae</taxon>
        <taxon>Actinomadura</taxon>
    </lineage>
</organism>